<dbReference type="GO" id="GO:0000045">
    <property type="term" value="P:autophagosome assembly"/>
    <property type="evidence" value="ECO:0007669"/>
    <property type="project" value="InterPro"/>
</dbReference>
<dbReference type="PANTHER" id="PTHR40012">
    <property type="entry name" value="AUTOPHAGY-RELATED PROTEIN 29"/>
    <property type="match status" value="1"/>
</dbReference>
<feature type="compositionally biased region" description="Low complexity" evidence="1">
    <location>
        <begin position="16"/>
        <end position="26"/>
    </location>
</feature>
<protein>
    <submittedName>
        <fullName evidence="2">Uncharacterized protein</fullName>
    </submittedName>
</protein>
<feature type="compositionally biased region" description="Polar residues" evidence="1">
    <location>
        <begin position="293"/>
        <end position="304"/>
    </location>
</feature>
<feature type="compositionally biased region" description="Polar residues" evidence="1">
    <location>
        <begin position="52"/>
        <end position="61"/>
    </location>
</feature>
<accession>A0A2C5YP03</accession>
<feature type="compositionally biased region" description="Low complexity" evidence="1">
    <location>
        <begin position="87"/>
        <end position="124"/>
    </location>
</feature>
<dbReference type="AlphaFoldDB" id="A0A2C5YP03"/>
<feature type="compositionally biased region" description="Low complexity" evidence="1">
    <location>
        <begin position="205"/>
        <end position="222"/>
    </location>
</feature>
<organism evidence="2 3">
    <name type="scientific">Ophiocordyceps australis</name>
    <dbReference type="NCBI Taxonomy" id="1399860"/>
    <lineage>
        <taxon>Eukaryota</taxon>
        <taxon>Fungi</taxon>
        <taxon>Dikarya</taxon>
        <taxon>Ascomycota</taxon>
        <taxon>Pezizomycotina</taxon>
        <taxon>Sordariomycetes</taxon>
        <taxon>Hypocreomycetidae</taxon>
        <taxon>Hypocreales</taxon>
        <taxon>Ophiocordycipitaceae</taxon>
        <taxon>Ophiocordyceps</taxon>
    </lineage>
</organism>
<dbReference type="Proteomes" id="UP000224854">
    <property type="component" value="Unassembled WGS sequence"/>
</dbReference>
<dbReference type="EMBL" id="NJEU01000935">
    <property type="protein sequence ID" value="PHH69456.1"/>
    <property type="molecule type" value="Genomic_DNA"/>
</dbReference>
<comment type="caution">
    <text evidence="2">The sequence shown here is derived from an EMBL/GenBank/DDBJ whole genome shotgun (WGS) entry which is preliminary data.</text>
</comment>
<reference evidence="2 3" key="1">
    <citation type="submission" date="2017-06" db="EMBL/GenBank/DDBJ databases">
        <title>Ant-infecting Ophiocordyceps genomes reveal a high diversity of potential behavioral manipulation genes and a possible major role for enterotoxins.</title>
        <authorList>
            <person name="De Bekker C."/>
            <person name="Evans H.C."/>
            <person name="Brachmann A."/>
            <person name="Hughes D.P."/>
        </authorList>
    </citation>
    <scope>NUCLEOTIDE SEQUENCE [LARGE SCALE GENOMIC DNA]</scope>
    <source>
        <strain evidence="2 3">1348a</strain>
    </source>
</reference>
<dbReference type="OrthoDB" id="21072at2759"/>
<evidence type="ECO:0000256" key="1">
    <source>
        <dbReference type="SAM" id="MobiDB-lite"/>
    </source>
</evidence>
<feature type="compositionally biased region" description="Polar residues" evidence="1">
    <location>
        <begin position="263"/>
        <end position="280"/>
    </location>
</feature>
<keyword evidence="3" id="KW-1185">Reference proteome</keyword>
<dbReference type="InterPro" id="IPR039113">
    <property type="entry name" value="ATG29"/>
</dbReference>
<feature type="compositionally biased region" description="Polar residues" evidence="1">
    <location>
        <begin position="173"/>
        <end position="182"/>
    </location>
</feature>
<evidence type="ECO:0000313" key="2">
    <source>
        <dbReference type="EMBL" id="PHH69456.1"/>
    </source>
</evidence>
<gene>
    <name evidence="2" type="ORF">CDD82_7746</name>
</gene>
<evidence type="ECO:0000313" key="3">
    <source>
        <dbReference type="Proteomes" id="UP000224854"/>
    </source>
</evidence>
<dbReference type="GO" id="GO:0000407">
    <property type="term" value="C:phagophore assembly site"/>
    <property type="evidence" value="ECO:0007669"/>
    <property type="project" value="TreeGrafter"/>
</dbReference>
<feature type="region of interest" description="Disordered" evidence="1">
    <location>
        <begin position="1"/>
        <end position="313"/>
    </location>
</feature>
<sequence length="313" mass="33072">MADRHASQVRAQVIKATAAARSSAAPSPIPATDNARAPSALSIRRDRESPLPSATGNTTPIALSGRPMPPRNTSINANPSRDPPGRPRLSSLSISSSPTQARQPQQQPREPSPARSDSTTSISSDQDESSPAQSRIIRRPPRFQQDPPMDRQPDNSYQDDDDAEPAFQLVPANANQDLTSTLRGDGWDADKHGTKQAAKAHVSHKLQSSESSTSSAPRPQSSGKAREPKTPAPGPLSPRRAAELSGRKGKAASSRDGSDGAPSMSSSFSDLDDASVTQSALEEALASHMKSGGINSRFSITQAFRSRYGPGSN</sequence>
<dbReference type="PANTHER" id="PTHR40012:SF1">
    <property type="entry name" value="AUTOPHAGY-RELATED PROTEIN 29"/>
    <property type="match status" value="1"/>
</dbReference>
<proteinExistence type="predicted"/>
<name>A0A2C5YP03_9HYPO</name>